<keyword evidence="2" id="KW-0812">Transmembrane</keyword>
<gene>
    <name evidence="3" type="ORF">ACI2L5_23940</name>
</gene>
<feature type="region of interest" description="Disordered" evidence="1">
    <location>
        <begin position="243"/>
        <end position="282"/>
    </location>
</feature>
<dbReference type="Proteomes" id="UP001620295">
    <property type="component" value="Unassembled WGS sequence"/>
</dbReference>
<comment type="caution">
    <text evidence="3">The sequence shown here is derived from an EMBL/GenBank/DDBJ whole genome shotgun (WGS) entry which is preliminary data.</text>
</comment>
<reference evidence="3 4" key="1">
    <citation type="submission" date="2024-11" db="EMBL/GenBank/DDBJ databases">
        <title>The Natural Products Discovery Center: Release of the First 8490 Sequenced Strains for Exploring Actinobacteria Biosynthetic Diversity.</title>
        <authorList>
            <person name="Kalkreuter E."/>
            <person name="Kautsar S.A."/>
            <person name="Yang D."/>
            <person name="Bader C.D."/>
            <person name="Teijaro C.N."/>
            <person name="Fluegel L."/>
            <person name="Davis C.M."/>
            <person name="Simpson J.R."/>
            <person name="Lauterbach L."/>
            <person name="Steele A.D."/>
            <person name="Gui C."/>
            <person name="Meng S."/>
            <person name="Li G."/>
            <person name="Viehrig K."/>
            <person name="Ye F."/>
            <person name="Su P."/>
            <person name="Kiefer A.F."/>
            <person name="Nichols A."/>
            <person name="Cepeda A.J."/>
            <person name="Yan W."/>
            <person name="Fan B."/>
            <person name="Jiang Y."/>
            <person name="Adhikari A."/>
            <person name="Zheng C.-J."/>
            <person name="Schuster L."/>
            <person name="Cowan T.M."/>
            <person name="Smanski M.J."/>
            <person name="Chevrette M.G."/>
            <person name="De Carvalho L.P.S."/>
            <person name="Shen B."/>
        </authorList>
    </citation>
    <scope>NUCLEOTIDE SEQUENCE [LARGE SCALE GENOMIC DNA]</scope>
    <source>
        <strain evidence="3 4">NPDC020863</strain>
    </source>
</reference>
<keyword evidence="4" id="KW-1185">Reference proteome</keyword>
<name>A0ABW8LPX0_9ACTN</name>
<accession>A0ABW8LPX0</accession>
<protein>
    <recommendedName>
        <fullName evidence="5">Integral membrane protein</fullName>
    </recommendedName>
</protein>
<feature type="transmembrane region" description="Helical" evidence="2">
    <location>
        <begin position="352"/>
        <end position="371"/>
    </location>
</feature>
<feature type="compositionally biased region" description="Gly residues" evidence="1">
    <location>
        <begin position="88"/>
        <end position="117"/>
    </location>
</feature>
<feature type="transmembrane region" description="Helical" evidence="2">
    <location>
        <begin position="391"/>
        <end position="411"/>
    </location>
</feature>
<evidence type="ECO:0000256" key="1">
    <source>
        <dbReference type="SAM" id="MobiDB-lite"/>
    </source>
</evidence>
<keyword evidence="2" id="KW-0472">Membrane</keyword>
<evidence type="ECO:0008006" key="5">
    <source>
        <dbReference type="Google" id="ProtNLM"/>
    </source>
</evidence>
<evidence type="ECO:0000313" key="4">
    <source>
        <dbReference type="Proteomes" id="UP001620295"/>
    </source>
</evidence>
<keyword evidence="2" id="KW-1133">Transmembrane helix</keyword>
<feature type="compositionally biased region" description="Low complexity" evidence="1">
    <location>
        <begin position="162"/>
        <end position="190"/>
    </location>
</feature>
<evidence type="ECO:0000313" key="3">
    <source>
        <dbReference type="EMBL" id="MFK4267964.1"/>
    </source>
</evidence>
<dbReference type="RefSeq" id="WP_404747081.1">
    <property type="nucleotide sequence ID" value="NZ_JBJDQH010000008.1"/>
</dbReference>
<dbReference type="EMBL" id="JBJDQH010000008">
    <property type="protein sequence ID" value="MFK4267964.1"/>
    <property type="molecule type" value="Genomic_DNA"/>
</dbReference>
<evidence type="ECO:0000256" key="2">
    <source>
        <dbReference type="SAM" id="Phobius"/>
    </source>
</evidence>
<feature type="compositionally biased region" description="Low complexity" evidence="1">
    <location>
        <begin position="123"/>
        <end position="132"/>
    </location>
</feature>
<sequence length="417" mass="42082">MGIESEQLVYDYLSRVGDLAQQRGLPSGDRMRLVAELRADIDQRRASSAGSDSPAGVKRILAKLGTPSEVVTAAGGRPGAGAATNGGAAEGGAAGGGPAGGGAAGAGSGGRAGGAYGGAEPSRGAGAAGMARAARDKLSGFAERSGLIGKVPSPRDGDSPARPESPSGEAPAAGAGPTPRRRSSAAASPPHLAGEDELGPRDSNPDWWHTEPGPFLQPEQRDSPLGQVEGFVGGVEIPELLGRPAESDQENEAGGEDAAGTEQDAEEAEADTGGGKAARKTGLLRRALRRRGGAKGDSAGGGGRPAGSLGLLPLLAAALLVAGAALGNLIVMAFGWVAVYGARKLSRAEMRWAVLGMPGLVATVTVTWLWGRASGRWGEPIPENGMGDAVRAAWPVVVRAAAIMSALFLVWRTRRRR</sequence>
<organism evidence="3 4">
    <name type="scientific">Streptomyces milbemycinicus</name>
    <dbReference type="NCBI Taxonomy" id="476552"/>
    <lineage>
        <taxon>Bacteria</taxon>
        <taxon>Bacillati</taxon>
        <taxon>Actinomycetota</taxon>
        <taxon>Actinomycetes</taxon>
        <taxon>Kitasatosporales</taxon>
        <taxon>Streptomycetaceae</taxon>
        <taxon>Streptomyces</taxon>
    </lineage>
</organism>
<feature type="region of interest" description="Disordered" evidence="1">
    <location>
        <begin position="67"/>
        <end position="227"/>
    </location>
</feature>
<feature type="transmembrane region" description="Helical" evidence="2">
    <location>
        <begin position="314"/>
        <end position="340"/>
    </location>
</feature>
<proteinExistence type="predicted"/>